<proteinExistence type="predicted"/>
<accession>A0A0U2X7M4</accession>
<dbReference type="Proteomes" id="UP000065151">
    <property type="component" value="Chromosome"/>
</dbReference>
<evidence type="ECO:0000313" key="2">
    <source>
        <dbReference type="EMBL" id="ALV40018.1"/>
    </source>
</evidence>
<dbReference type="SUPFAM" id="SSF54637">
    <property type="entry name" value="Thioesterase/thiol ester dehydrase-isomerase"/>
    <property type="match status" value="1"/>
</dbReference>
<dbReference type="CDD" id="cd03441">
    <property type="entry name" value="R_hydratase_like"/>
    <property type="match status" value="1"/>
</dbReference>
<dbReference type="Pfam" id="PF13452">
    <property type="entry name" value="FAS1_DH_region"/>
    <property type="match status" value="1"/>
</dbReference>
<evidence type="ECO:0000313" key="3">
    <source>
        <dbReference type="Proteomes" id="UP000065151"/>
    </source>
</evidence>
<evidence type="ECO:0000259" key="1">
    <source>
        <dbReference type="Pfam" id="PF13452"/>
    </source>
</evidence>
<dbReference type="KEGG" id="psul:AU252_01580"/>
<gene>
    <name evidence="2" type="ORF">AU252_01580</name>
</gene>
<dbReference type="EMBL" id="CP013747">
    <property type="protein sequence ID" value="ALV40018.1"/>
    <property type="molecule type" value="Genomic_DNA"/>
</dbReference>
<dbReference type="AlphaFoldDB" id="A0A0U2X7M4"/>
<dbReference type="Gene3D" id="3.10.129.10">
    <property type="entry name" value="Hotdog Thioesterase"/>
    <property type="match status" value="1"/>
</dbReference>
<feature type="domain" description="FAS1-like dehydratase" evidence="1">
    <location>
        <begin position="22"/>
        <end position="164"/>
    </location>
</feature>
<dbReference type="STRING" id="121292.AU252_01580"/>
<dbReference type="InterPro" id="IPR039569">
    <property type="entry name" value="FAS1-like_DH_region"/>
</dbReference>
<protein>
    <recommendedName>
        <fullName evidence="1">FAS1-like dehydratase domain-containing protein</fullName>
    </recommendedName>
</protein>
<name>A0A0U2X7M4_9MICC</name>
<sequence length="175" mass="19028">MSIVDDEVLAMVGVKGSLRVAPLPLDASTLRRFVHGVMEGNPVHWDEASAQASRYGQVVAPPLWPSHAFVRPSGAHADPLEQLNVDADWDGAAGELFGQLPPVPISLGRLLNGGTSAEFYQLPTIGDVISAQSEYVEIVEREGRTGPMVIVRVLTVYKNQHDHLLSHVTNSLIYR</sequence>
<dbReference type="RefSeq" id="WP_058929228.1">
    <property type="nucleotide sequence ID" value="NZ_CP013747.1"/>
</dbReference>
<reference evidence="2 3" key="1">
    <citation type="submission" date="2015-12" db="EMBL/GenBank/DDBJ databases">
        <authorList>
            <person name="Shamseldin A."/>
            <person name="Moawad H."/>
            <person name="Abd El-Rahim W.M."/>
            <person name="Sadowsky M.J."/>
        </authorList>
    </citation>
    <scope>NUCLEOTIDE SEQUENCE [LARGE SCALE GENOMIC DNA]</scope>
    <source>
        <strain evidence="2 3">Ar51</strain>
    </source>
</reference>
<dbReference type="InterPro" id="IPR029069">
    <property type="entry name" value="HotDog_dom_sf"/>
</dbReference>
<organism evidence="2">
    <name type="scientific">Pseudarthrobacter sulfonivorans</name>
    <dbReference type="NCBI Taxonomy" id="121292"/>
    <lineage>
        <taxon>Bacteria</taxon>
        <taxon>Bacillati</taxon>
        <taxon>Actinomycetota</taxon>
        <taxon>Actinomycetes</taxon>
        <taxon>Micrococcales</taxon>
        <taxon>Micrococcaceae</taxon>
        <taxon>Pseudarthrobacter</taxon>
    </lineage>
</organism>